<dbReference type="HOGENOM" id="CLU_1400504_0_0_7"/>
<gene>
    <name evidence="1" type="ordered locus">Dalk_4549</name>
</gene>
<sequence>MNGAFINPASPAGIQMQREMARRSGALGNANMGVPGGTQASYADIAQKYAGAEMAKAVEAKLMGDENAIRDRRLGLSEGQLALETQRMGLRQQMREQEIANARATLDANRKQGRTLSALGGVGLAVDAVNGWNSYKSAQRMDKIFSGIIETARQTKNANLAATAKMAEWLTQNTGSLPAQNQLSPLTMPVLGGR</sequence>
<dbReference type="KEGG" id="dal:Dalk_4549"/>
<organism evidence="1 2">
    <name type="scientific">Desulfatibacillum aliphaticivorans</name>
    <dbReference type="NCBI Taxonomy" id="218208"/>
    <lineage>
        <taxon>Bacteria</taxon>
        <taxon>Pseudomonadati</taxon>
        <taxon>Thermodesulfobacteriota</taxon>
        <taxon>Desulfobacteria</taxon>
        <taxon>Desulfobacterales</taxon>
        <taxon>Desulfatibacillaceae</taxon>
        <taxon>Desulfatibacillum</taxon>
    </lineage>
</organism>
<dbReference type="EMBL" id="CP001322">
    <property type="protein sequence ID" value="ACL06227.1"/>
    <property type="molecule type" value="Genomic_DNA"/>
</dbReference>
<dbReference type="RefSeq" id="WP_015949266.1">
    <property type="nucleotide sequence ID" value="NC_011768.1"/>
</dbReference>
<evidence type="ECO:0000313" key="2">
    <source>
        <dbReference type="Proteomes" id="UP000000739"/>
    </source>
</evidence>
<reference evidence="1 2" key="1">
    <citation type="journal article" date="2012" name="Environ. Microbiol.">
        <title>The genome sequence of Desulfatibacillum alkenivorans AK-01: a blueprint for anaerobic alkane oxidation.</title>
        <authorList>
            <person name="Callaghan A.V."/>
            <person name="Morris B.E."/>
            <person name="Pereira I.A."/>
            <person name="McInerney M.J."/>
            <person name="Austin R.N."/>
            <person name="Groves J.T."/>
            <person name="Kukor J.J."/>
            <person name="Suflita J.M."/>
            <person name="Young L.Y."/>
            <person name="Zylstra G.J."/>
            <person name="Wawrik B."/>
        </authorList>
    </citation>
    <scope>NUCLEOTIDE SEQUENCE [LARGE SCALE GENOMIC DNA]</scope>
    <source>
        <strain evidence="1 2">AK-01</strain>
    </source>
</reference>
<dbReference type="Proteomes" id="UP000000739">
    <property type="component" value="Chromosome"/>
</dbReference>
<dbReference type="AlphaFoldDB" id="B8FCR4"/>
<proteinExistence type="predicted"/>
<accession>B8FCR4</accession>
<protein>
    <submittedName>
        <fullName evidence="1">Uncharacterized protein</fullName>
    </submittedName>
</protein>
<keyword evidence="2" id="KW-1185">Reference proteome</keyword>
<evidence type="ECO:0000313" key="1">
    <source>
        <dbReference type="EMBL" id="ACL06227.1"/>
    </source>
</evidence>
<name>B8FCR4_DESAL</name>